<evidence type="ECO:0000313" key="3">
    <source>
        <dbReference type="EMBL" id="RRJ83048.1"/>
    </source>
</evidence>
<keyword evidence="1" id="KW-0732">Signal</keyword>
<dbReference type="InterPro" id="IPR029062">
    <property type="entry name" value="Class_I_gatase-like"/>
</dbReference>
<proteinExistence type="predicted"/>
<dbReference type="SUPFAM" id="SSF52317">
    <property type="entry name" value="Class I glutamine amidotransferase-like"/>
    <property type="match status" value="1"/>
</dbReference>
<name>A0A3P3VME2_9GAMM</name>
<evidence type="ECO:0000313" key="4">
    <source>
        <dbReference type="Proteomes" id="UP000280792"/>
    </source>
</evidence>
<comment type="caution">
    <text evidence="3">The sequence shown here is derived from an EMBL/GenBank/DDBJ whole genome shotgun (WGS) entry which is preliminary data.</text>
</comment>
<sequence length="264" mass="28276">MDSVMLTKLMRLLTFTLCAHLSLSAAAATILVDEGHGQRFSVTREGELQLSGLAALIEGAGHRLQTHHRQLNEADLATADGLIISGAFSAYSDQEIRAIRQFAHGGGRVAILIHVGPLNGPLLAGLGVLVSNSVLFDMDNSVGQNGLDFSVRSLSDHPLFEGIDSFNLYGAWALNASAVTATNIAFTGEQAWIDLEGRRAPEHNPVGVWPVAVSVSMGLGEIVVFGDDAIFQNRFLKENNRRLADNLVNWLVGGRLPRGQTASL</sequence>
<organism evidence="3 4">
    <name type="scientific">Aestuariirhabdus litorea</name>
    <dbReference type="NCBI Taxonomy" id="2528527"/>
    <lineage>
        <taxon>Bacteria</taxon>
        <taxon>Pseudomonadati</taxon>
        <taxon>Pseudomonadota</taxon>
        <taxon>Gammaproteobacteria</taxon>
        <taxon>Oceanospirillales</taxon>
        <taxon>Aestuariirhabdaceae</taxon>
        <taxon>Aestuariirhabdus</taxon>
    </lineage>
</organism>
<accession>A0A3P3VME2</accession>
<dbReference type="InterPro" id="IPR025646">
    <property type="entry name" value="DUF4350"/>
</dbReference>
<dbReference type="EMBL" id="QWEZ01000002">
    <property type="protein sequence ID" value="RRJ83048.1"/>
    <property type="molecule type" value="Genomic_DNA"/>
</dbReference>
<reference evidence="3 4" key="1">
    <citation type="submission" date="2018-08" db="EMBL/GenBank/DDBJ databases">
        <authorList>
            <person name="Khan S.A."/>
        </authorList>
    </citation>
    <scope>NUCLEOTIDE SEQUENCE [LARGE SCALE GENOMIC DNA]</scope>
    <source>
        <strain evidence="3 4">GTF-13</strain>
    </source>
</reference>
<feature type="signal peptide" evidence="1">
    <location>
        <begin position="1"/>
        <end position="27"/>
    </location>
</feature>
<dbReference type="Proteomes" id="UP000280792">
    <property type="component" value="Unassembled WGS sequence"/>
</dbReference>
<keyword evidence="4" id="KW-1185">Reference proteome</keyword>
<feature type="domain" description="DUF4350" evidence="2">
    <location>
        <begin position="50"/>
        <end position="248"/>
    </location>
</feature>
<evidence type="ECO:0000256" key="1">
    <source>
        <dbReference type="SAM" id="SignalP"/>
    </source>
</evidence>
<feature type="chain" id="PRO_5018238409" evidence="1">
    <location>
        <begin position="28"/>
        <end position="264"/>
    </location>
</feature>
<protein>
    <submittedName>
        <fullName evidence="3">DUF4350 domain-containing protein</fullName>
    </submittedName>
</protein>
<evidence type="ECO:0000259" key="2">
    <source>
        <dbReference type="Pfam" id="PF14258"/>
    </source>
</evidence>
<dbReference type="AlphaFoldDB" id="A0A3P3VME2"/>
<reference evidence="3 4" key="2">
    <citation type="submission" date="2018-12" db="EMBL/GenBank/DDBJ databases">
        <title>Simiduia agarivorans gen. nov., sp. nov., a marine, agarolytic bacterium isolated from shallow coastal water from Keelung, Taiwan.</title>
        <authorList>
            <person name="Shieh W.Y."/>
        </authorList>
    </citation>
    <scope>NUCLEOTIDE SEQUENCE [LARGE SCALE GENOMIC DNA]</scope>
    <source>
        <strain evidence="3 4">GTF-13</strain>
    </source>
</reference>
<gene>
    <name evidence="3" type="ORF">D0544_14500</name>
</gene>
<dbReference type="Pfam" id="PF14258">
    <property type="entry name" value="DUF4350"/>
    <property type="match status" value="1"/>
</dbReference>